<sequence length="45" mass="5162">MNWELLEAKNIECNIAAVELLEAKNIECNIAAVVSFFVLGEEYWM</sequence>
<proteinExistence type="predicted"/>
<evidence type="ECO:0000313" key="2">
    <source>
        <dbReference type="Proteomes" id="UP001153678"/>
    </source>
</evidence>
<dbReference type="AlphaFoldDB" id="A0A9W4SRT5"/>
<keyword evidence="2" id="KW-1185">Reference proteome</keyword>
<name>A0A9W4SRT5_9GLOM</name>
<protein>
    <submittedName>
        <fullName evidence="1">16771_t:CDS:1</fullName>
    </submittedName>
</protein>
<reference evidence="1" key="1">
    <citation type="submission" date="2022-08" db="EMBL/GenBank/DDBJ databases">
        <authorList>
            <person name="Kallberg Y."/>
            <person name="Tangrot J."/>
            <person name="Rosling A."/>
        </authorList>
    </citation>
    <scope>NUCLEOTIDE SEQUENCE</scope>
    <source>
        <strain evidence="1">Wild A</strain>
    </source>
</reference>
<comment type="caution">
    <text evidence="1">The sequence shown here is derived from an EMBL/GenBank/DDBJ whole genome shotgun (WGS) entry which is preliminary data.</text>
</comment>
<dbReference type="EMBL" id="CAMKVN010001809">
    <property type="protein sequence ID" value="CAI2178190.1"/>
    <property type="molecule type" value="Genomic_DNA"/>
</dbReference>
<gene>
    <name evidence="1" type="ORF">FWILDA_LOCUS8462</name>
</gene>
<accession>A0A9W4SRT5</accession>
<evidence type="ECO:0000313" key="1">
    <source>
        <dbReference type="EMBL" id="CAI2178190.1"/>
    </source>
</evidence>
<dbReference type="Proteomes" id="UP001153678">
    <property type="component" value="Unassembled WGS sequence"/>
</dbReference>
<organism evidence="1 2">
    <name type="scientific">Funneliformis geosporum</name>
    <dbReference type="NCBI Taxonomy" id="1117311"/>
    <lineage>
        <taxon>Eukaryota</taxon>
        <taxon>Fungi</taxon>
        <taxon>Fungi incertae sedis</taxon>
        <taxon>Mucoromycota</taxon>
        <taxon>Glomeromycotina</taxon>
        <taxon>Glomeromycetes</taxon>
        <taxon>Glomerales</taxon>
        <taxon>Glomeraceae</taxon>
        <taxon>Funneliformis</taxon>
    </lineage>
</organism>